<accession>A0A7W9PCW9</accession>
<dbReference type="SUPFAM" id="SSF50494">
    <property type="entry name" value="Trypsin-like serine proteases"/>
    <property type="match status" value="1"/>
</dbReference>
<evidence type="ECO:0000313" key="3">
    <source>
        <dbReference type="Proteomes" id="UP000540412"/>
    </source>
</evidence>
<dbReference type="EMBL" id="JACHIT010000001">
    <property type="protein sequence ID" value="MBB5913812.1"/>
    <property type="molecule type" value="Genomic_DNA"/>
</dbReference>
<comment type="caution">
    <text evidence="2">The sequence shown here is derived from an EMBL/GenBank/DDBJ whole genome shotgun (WGS) entry which is preliminary data.</text>
</comment>
<dbReference type="Gene3D" id="2.40.10.10">
    <property type="entry name" value="Trypsin-like serine proteases"/>
    <property type="match status" value="2"/>
</dbReference>
<dbReference type="InterPro" id="IPR009003">
    <property type="entry name" value="Peptidase_S1_PA"/>
</dbReference>
<feature type="signal peptide" evidence="1">
    <location>
        <begin position="1"/>
        <end position="24"/>
    </location>
</feature>
<feature type="chain" id="PRO_5031015033" description="Serine protease" evidence="1">
    <location>
        <begin position="25"/>
        <end position="214"/>
    </location>
</feature>
<evidence type="ECO:0008006" key="4">
    <source>
        <dbReference type="Google" id="ProtNLM"/>
    </source>
</evidence>
<dbReference type="AlphaFoldDB" id="A0A7W9PCW9"/>
<dbReference type="Proteomes" id="UP000540412">
    <property type="component" value="Unassembled WGS sequence"/>
</dbReference>
<protein>
    <recommendedName>
        <fullName evidence="4">Serine protease</fullName>
    </recommendedName>
</protein>
<evidence type="ECO:0000313" key="2">
    <source>
        <dbReference type="EMBL" id="MBB5913812.1"/>
    </source>
</evidence>
<dbReference type="InterPro" id="IPR043504">
    <property type="entry name" value="Peptidase_S1_PA_chymotrypsin"/>
</dbReference>
<reference evidence="2 3" key="1">
    <citation type="submission" date="2020-08" db="EMBL/GenBank/DDBJ databases">
        <title>Sequencing the genomes of 1000 actinobacteria strains.</title>
        <authorList>
            <person name="Klenk H.-P."/>
        </authorList>
    </citation>
    <scope>NUCLEOTIDE SEQUENCE [LARGE SCALE GENOMIC DNA]</scope>
    <source>
        <strain evidence="2 3">DSM 43582</strain>
    </source>
</reference>
<name>A0A7W9PCW9_9NOCA</name>
<organism evidence="2 3">
    <name type="scientific">Nocardia transvalensis</name>
    <dbReference type="NCBI Taxonomy" id="37333"/>
    <lineage>
        <taxon>Bacteria</taxon>
        <taxon>Bacillati</taxon>
        <taxon>Actinomycetota</taxon>
        <taxon>Actinomycetes</taxon>
        <taxon>Mycobacteriales</taxon>
        <taxon>Nocardiaceae</taxon>
        <taxon>Nocardia</taxon>
    </lineage>
</organism>
<sequence>MARAAFAVALGTALLGTGAGVAHADPGPVIGGGSGIIIDNQFECTVTTIGHDAAGRLVGLTAGHCGEAGSQVWAEQDRGAGVIGTFAYSNHDLDYAVIQFNDKVVPVNRIGNVTIGAVGAPPQFPSIVCKEGRTTGNTCGIAWGDIFQTDETWTQMCVVEGDSGAPVVVGNTLVAMVNAYLAVACFGPEVGTNMNAILADLNGRGQAGAGYTPI</sequence>
<evidence type="ECO:0000256" key="1">
    <source>
        <dbReference type="SAM" id="SignalP"/>
    </source>
</evidence>
<keyword evidence="3" id="KW-1185">Reference proteome</keyword>
<proteinExistence type="predicted"/>
<keyword evidence="1" id="KW-0732">Signal</keyword>
<gene>
    <name evidence="2" type="ORF">BJY24_002679</name>
</gene>